<dbReference type="OrthoDB" id="14911at2759"/>
<evidence type="ECO:0000256" key="6">
    <source>
        <dbReference type="ARBA" id="ARBA00023098"/>
    </source>
</evidence>
<evidence type="ECO:0000256" key="3">
    <source>
        <dbReference type="ARBA" id="ARBA00022737"/>
    </source>
</evidence>
<dbReference type="EMBL" id="CAADRA010006982">
    <property type="protein sequence ID" value="VFT97739.1"/>
    <property type="molecule type" value="Genomic_DNA"/>
</dbReference>
<reference evidence="10" key="2">
    <citation type="submission" date="2019-06" db="EMBL/GenBank/DDBJ databases">
        <title>Genomics analysis of Aphanomyces spp. identifies a new class of oomycete effector associated with host adaptation.</title>
        <authorList>
            <person name="Gaulin E."/>
        </authorList>
    </citation>
    <scope>NUCLEOTIDE SEQUENCE</scope>
    <source>
        <strain evidence="10">CBS 578.67</strain>
    </source>
</reference>
<dbReference type="Gene3D" id="3.30.870.10">
    <property type="entry name" value="Endonuclease Chain A"/>
    <property type="match status" value="2"/>
</dbReference>
<comment type="catalytic activity">
    <reaction evidence="1">
        <text>a 1,2-diacyl-sn-glycero-3-phosphocholine + H2O = a 1,2-diacyl-sn-glycero-3-phosphate + choline + H(+)</text>
        <dbReference type="Rhea" id="RHEA:14445"/>
        <dbReference type="ChEBI" id="CHEBI:15354"/>
        <dbReference type="ChEBI" id="CHEBI:15377"/>
        <dbReference type="ChEBI" id="CHEBI:15378"/>
        <dbReference type="ChEBI" id="CHEBI:57643"/>
        <dbReference type="ChEBI" id="CHEBI:58608"/>
        <dbReference type="EC" id="3.1.4.4"/>
    </reaction>
</comment>
<reference evidence="11 12" key="1">
    <citation type="submission" date="2019-03" db="EMBL/GenBank/DDBJ databases">
        <authorList>
            <person name="Gaulin E."/>
            <person name="Dumas B."/>
        </authorList>
    </citation>
    <scope>NUCLEOTIDE SEQUENCE [LARGE SCALE GENOMIC DNA]</scope>
    <source>
        <strain evidence="11">CBS 568.67</strain>
    </source>
</reference>
<dbReference type="AlphaFoldDB" id="A0A485LL92"/>
<keyword evidence="3" id="KW-0677">Repeat</keyword>
<protein>
    <recommendedName>
        <fullName evidence="2">phospholipase D</fullName>
        <ecNumber evidence="2">3.1.4.4</ecNumber>
    </recommendedName>
</protein>
<dbReference type="SMART" id="SM00155">
    <property type="entry name" value="PLDc"/>
    <property type="match status" value="2"/>
</dbReference>
<keyword evidence="7" id="KW-1133">Transmembrane helix</keyword>
<evidence type="ECO:0000256" key="2">
    <source>
        <dbReference type="ARBA" id="ARBA00012027"/>
    </source>
</evidence>
<dbReference type="Proteomes" id="UP000332933">
    <property type="component" value="Unassembled WGS sequence"/>
</dbReference>
<accession>A0A485LL92</accession>
<feature type="signal peptide" evidence="8">
    <location>
        <begin position="1"/>
        <end position="16"/>
    </location>
</feature>
<gene>
    <name evidence="11" type="primary">Aste57867_21064</name>
    <name evidence="10" type="ORF">As57867_020996</name>
    <name evidence="11" type="ORF">ASTE57867_21064</name>
</gene>
<sequence>MRLAAFVVALAGHTTATITCVKSDFQYLLAYWCVCRPCNLCTFNVLHGCQVSTPDAITLSDGSDIPTKQPFLAPIDWFLTDAQIQAARGGVPRTGISTFSTNNSITVFPDTKEFFQSIYQDVSATSAGDAVFFNGWTLNNVPFIPHVDATQTVQSVWASVATRGVDFHALLNENMQEYATAATMFNWFNGLGLPNAQLVLDNRVSGVTDSLHQKATVVQRGHGGAVAYIGGVDHGYDRWDSKYHNESALRNGTGVRQSFNGWMDVHSKIVGAATQDILNSFLQRWSDPSPPAISAAFSLLASPNGGISDTPRVIAPVNLGTQSTTGSSAVQLVRTYSCVYNGYVNFAPKGETSILAARLKAIQNAKNFIYVEDQYFVYMPDLFNALMAVLPTIQRLVIVTCARSSMSTTAGYQVFLYNMVAPLQEKFPNKVQIYKSPADIYVHTKVLLVDDVFLSIGSSNWNVRSMTSDAEMAANIVDTATVTSAPDNIAVAALAHSFRLAKFGELTRFSIDFSTLTFVQAADALATYANQAGSFISPFVVEFELYFAIYVNTQRLFDGDGRCVGTSPDFCANVTSSDYQVVQIACQCAKDKQDLATCPAMLAYNNNSAANAMVTSKFQKVLAICIVVLVAILVVVGVGSFCLHRHFCRRRRRNNTAPSPDSAK</sequence>
<keyword evidence="7" id="KW-0812">Transmembrane</keyword>
<evidence type="ECO:0000259" key="9">
    <source>
        <dbReference type="PROSITE" id="PS50035"/>
    </source>
</evidence>
<feature type="chain" id="PRO_5033437670" description="phospholipase D" evidence="8">
    <location>
        <begin position="17"/>
        <end position="664"/>
    </location>
</feature>
<dbReference type="InterPro" id="IPR025202">
    <property type="entry name" value="PLD-like_dom"/>
</dbReference>
<evidence type="ECO:0000313" key="12">
    <source>
        <dbReference type="Proteomes" id="UP000332933"/>
    </source>
</evidence>
<evidence type="ECO:0000313" key="11">
    <source>
        <dbReference type="EMBL" id="VFT97739.1"/>
    </source>
</evidence>
<feature type="transmembrane region" description="Helical" evidence="7">
    <location>
        <begin position="621"/>
        <end position="643"/>
    </location>
</feature>
<dbReference type="GO" id="GO:0004630">
    <property type="term" value="F:phospholipase D activity"/>
    <property type="evidence" value="ECO:0007669"/>
    <property type="project" value="UniProtKB-EC"/>
</dbReference>
<organism evidence="11 12">
    <name type="scientific">Aphanomyces stellatus</name>
    <dbReference type="NCBI Taxonomy" id="120398"/>
    <lineage>
        <taxon>Eukaryota</taxon>
        <taxon>Sar</taxon>
        <taxon>Stramenopiles</taxon>
        <taxon>Oomycota</taxon>
        <taxon>Saprolegniomycetes</taxon>
        <taxon>Saprolegniales</taxon>
        <taxon>Verrucalvaceae</taxon>
        <taxon>Aphanomyces</taxon>
    </lineage>
</organism>
<keyword evidence="12" id="KW-1185">Reference proteome</keyword>
<dbReference type="GO" id="GO:0009395">
    <property type="term" value="P:phospholipid catabolic process"/>
    <property type="evidence" value="ECO:0007669"/>
    <property type="project" value="TreeGrafter"/>
</dbReference>
<dbReference type="PROSITE" id="PS50035">
    <property type="entry name" value="PLD"/>
    <property type="match status" value="1"/>
</dbReference>
<evidence type="ECO:0000256" key="8">
    <source>
        <dbReference type="SAM" id="SignalP"/>
    </source>
</evidence>
<name>A0A485LL92_9STRA</name>
<feature type="domain" description="PLD phosphodiesterase" evidence="9">
    <location>
        <begin position="438"/>
        <end position="465"/>
    </location>
</feature>
<keyword evidence="6" id="KW-0443">Lipid metabolism</keyword>
<evidence type="ECO:0000256" key="7">
    <source>
        <dbReference type="SAM" id="Phobius"/>
    </source>
</evidence>
<dbReference type="Pfam" id="PF13091">
    <property type="entry name" value="PLDc_2"/>
    <property type="match status" value="1"/>
</dbReference>
<evidence type="ECO:0000256" key="4">
    <source>
        <dbReference type="ARBA" id="ARBA00022801"/>
    </source>
</evidence>
<proteinExistence type="predicted"/>
<evidence type="ECO:0000313" key="10">
    <source>
        <dbReference type="EMBL" id="KAF0687208.1"/>
    </source>
</evidence>
<keyword evidence="8" id="KW-0732">Signal</keyword>
<dbReference type="GO" id="GO:0005886">
    <property type="term" value="C:plasma membrane"/>
    <property type="evidence" value="ECO:0007669"/>
    <property type="project" value="TreeGrafter"/>
</dbReference>
<dbReference type="EC" id="3.1.4.4" evidence="2"/>
<dbReference type="SUPFAM" id="SSF56024">
    <property type="entry name" value="Phospholipase D/nuclease"/>
    <property type="match status" value="2"/>
</dbReference>
<dbReference type="CDD" id="cd09105">
    <property type="entry name" value="PLDc_vPLD1_2_like_2"/>
    <property type="match status" value="1"/>
</dbReference>
<dbReference type="PANTHER" id="PTHR18896">
    <property type="entry name" value="PHOSPHOLIPASE D"/>
    <property type="match status" value="1"/>
</dbReference>
<dbReference type="EMBL" id="VJMH01006956">
    <property type="protein sequence ID" value="KAF0687208.1"/>
    <property type="molecule type" value="Genomic_DNA"/>
</dbReference>
<dbReference type="InterPro" id="IPR015679">
    <property type="entry name" value="PLipase_D_fam"/>
</dbReference>
<keyword evidence="4" id="KW-0378">Hydrolase</keyword>
<dbReference type="PANTHER" id="PTHR18896:SF76">
    <property type="entry name" value="PHOSPHOLIPASE"/>
    <property type="match status" value="1"/>
</dbReference>
<evidence type="ECO:0000256" key="1">
    <source>
        <dbReference type="ARBA" id="ARBA00000798"/>
    </source>
</evidence>
<dbReference type="InterPro" id="IPR001736">
    <property type="entry name" value="PLipase_D/transphosphatidylase"/>
</dbReference>
<keyword evidence="7" id="KW-0472">Membrane</keyword>
<evidence type="ECO:0000256" key="5">
    <source>
        <dbReference type="ARBA" id="ARBA00022963"/>
    </source>
</evidence>
<keyword evidence="5" id="KW-0442">Lipid degradation</keyword>